<keyword evidence="8" id="KW-1133">Transmembrane helix</keyword>
<dbReference type="GO" id="GO:0016020">
    <property type="term" value="C:membrane"/>
    <property type="evidence" value="ECO:0007669"/>
    <property type="project" value="UniProtKB-SubCell"/>
</dbReference>
<gene>
    <name evidence="11" type="ORF">L5515_012115</name>
</gene>
<evidence type="ECO:0000256" key="5">
    <source>
        <dbReference type="ARBA" id="ARBA00022679"/>
    </source>
</evidence>
<evidence type="ECO:0000256" key="9">
    <source>
        <dbReference type="ARBA" id="ARBA00023136"/>
    </source>
</evidence>
<dbReference type="GO" id="GO:0015020">
    <property type="term" value="F:glucuronosyltransferase activity"/>
    <property type="evidence" value="ECO:0007669"/>
    <property type="project" value="UniProtKB-EC"/>
</dbReference>
<dbReference type="EC" id="2.4.1.17" evidence="3"/>
<evidence type="ECO:0000256" key="3">
    <source>
        <dbReference type="ARBA" id="ARBA00012544"/>
    </source>
</evidence>
<keyword evidence="5" id="KW-0808">Transferase</keyword>
<proteinExistence type="inferred from homology"/>
<dbReference type="Proteomes" id="UP000829354">
    <property type="component" value="Chromosome IV"/>
</dbReference>
<reference evidence="11 12" key="1">
    <citation type="submission" date="2022-04" db="EMBL/GenBank/DDBJ databases">
        <title>Chromosome-level reference genomes for two strains of Caenorhabditis briggsae: an improved platform for comparative genomics.</title>
        <authorList>
            <person name="Stevens L."/>
            <person name="Andersen E."/>
        </authorList>
    </citation>
    <scope>NUCLEOTIDE SEQUENCE [LARGE SCALE GENOMIC DNA]</scope>
    <source>
        <strain evidence="11">VX34</strain>
        <tissue evidence="11">Whole-organism</tissue>
    </source>
</reference>
<evidence type="ECO:0000256" key="1">
    <source>
        <dbReference type="ARBA" id="ARBA00004167"/>
    </source>
</evidence>
<dbReference type="AlphaFoldDB" id="A0AAE9JFE2"/>
<evidence type="ECO:0000256" key="6">
    <source>
        <dbReference type="ARBA" id="ARBA00022692"/>
    </source>
</evidence>
<dbReference type="FunFam" id="3.40.50.2000:FF:000021">
    <property type="entry name" value="UDP-glucuronosyltransferase"/>
    <property type="match status" value="1"/>
</dbReference>
<evidence type="ECO:0000256" key="2">
    <source>
        <dbReference type="ARBA" id="ARBA00009995"/>
    </source>
</evidence>
<dbReference type="SUPFAM" id="SSF53756">
    <property type="entry name" value="UDP-Glycosyltransferase/glycogen phosphorylase"/>
    <property type="match status" value="1"/>
</dbReference>
<keyword evidence="9" id="KW-0472">Membrane</keyword>
<sequence>MKKALLFLILPILGNCLNILFYVSVIAQSHIPFHNTAIKILLDRGHTVDLVVAHLNEMVKVHFPAGVRQNYTFGYEDPNFWSKNALHLFNIFEKKPIPIAEFLAFDDLTYQLCENVVRNPNLLEYIKKGKYDIGLSSDYDPCANTIMHAGGVPVKASMIPTPMFQPQIYSAGLPTLASLYGTVLYPKSDESFFSRLFHLVRHTYNIYFVTPKLMNRYNSLLSKTFGPTFPTVEEIERNVDLVLVNSNEIIEKPRPISHKIKYIGGMGKKKAQPLSKEFNGILDSAPKGVVLFSFGTQVPTKKVPIEVRRNCVAAFKKFPEFLFLWKYDNLTDDAEMFENVQNIHRVEWLPQTDLLGDHRVKAFISHMGLNSYLELAAAGVPVLSIPLFIDQHHNALNAAAREIGVTVEKDEVTVENMVDALQKLLFDPKYERNAKMISKMMLEKPEQSEKLFVDWVEYAARNPGLHKILNLPGAELTPFWYYSGKRITVKLGEKMKFCFLCILMTISATFGQEDEQSGMTAFESIRRLKECIDLIDKPEFKKMCEGKLGKEKDECVEKFTKKMMPKLNACIERSRRPRTIPLPHTEEL</sequence>
<dbReference type="Pfam" id="PF00201">
    <property type="entry name" value="UDPGT"/>
    <property type="match status" value="1"/>
</dbReference>
<keyword evidence="4" id="KW-0328">Glycosyltransferase</keyword>
<evidence type="ECO:0000256" key="10">
    <source>
        <dbReference type="ARBA" id="ARBA00047475"/>
    </source>
</evidence>
<comment type="subcellular location">
    <subcellularLocation>
        <location evidence="1">Membrane</location>
        <topology evidence="1">Single-pass membrane protein</topology>
    </subcellularLocation>
</comment>
<keyword evidence="6" id="KW-0812">Transmembrane</keyword>
<dbReference type="Gene3D" id="3.40.50.2000">
    <property type="entry name" value="Glycogen Phosphorylase B"/>
    <property type="match status" value="1"/>
</dbReference>
<accession>A0AAE9JFE2</accession>
<evidence type="ECO:0000313" key="12">
    <source>
        <dbReference type="Proteomes" id="UP000829354"/>
    </source>
</evidence>
<evidence type="ECO:0000256" key="7">
    <source>
        <dbReference type="ARBA" id="ARBA00022729"/>
    </source>
</evidence>
<evidence type="ECO:0000256" key="8">
    <source>
        <dbReference type="ARBA" id="ARBA00022989"/>
    </source>
</evidence>
<dbReference type="EMBL" id="CP092623">
    <property type="protein sequence ID" value="UMM30072.1"/>
    <property type="molecule type" value="Genomic_DNA"/>
</dbReference>
<evidence type="ECO:0000256" key="4">
    <source>
        <dbReference type="ARBA" id="ARBA00022676"/>
    </source>
</evidence>
<comment type="similarity">
    <text evidence="2">Belongs to the UDP-glycosyltransferase family.</text>
</comment>
<dbReference type="CDD" id="cd03784">
    <property type="entry name" value="GT1_Gtf-like"/>
    <property type="match status" value="1"/>
</dbReference>
<protein>
    <recommendedName>
        <fullName evidence="3">glucuronosyltransferase</fullName>
        <ecNumber evidence="3">2.4.1.17</ecNumber>
    </recommendedName>
</protein>
<keyword evidence="12" id="KW-1185">Reference proteome</keyword>
<dbReference type="InterPro" id="IPR050271">
    <property type="entry name" value="UDP-glycosyltransferase"/>
</dbReference>
<name>A0AAE9JFE2_CAEBR</name>
<organism evidence="11 12">
    <name type="scientific">Caenorhabditis briggsae</name>
    <dbReference type="NCBI Taxonomy" id="6238"/>
    <lineage>
        <taxon>Eukaryota</taxon>
        <taxon>Metazoa</taxon>
        <taxon>Ecdysozoa</taxon>
        <taxon>Nematoda</taxon>
        <taxon>Chromadorea</taxon>
        <taxon>Rhabditida</taxon>
        <taxon>Rhabditina</taxon>
        <taxon>Rhabditomorpha</taxon>
        <taxon>Rhabditoidea</taxon>
        <taxon>Rhabditidae</taxon>
        <taxon>Peloderinae</taxon>
        <taxon>Caenorhabditis</taxon>
    </lineage>
</organism>
<dbReference type="InterPro" id="IPR002213">
    <property type="entry name" value="UDP_glucos_trans"/>
</dbReference>
<dbReference type="PANTHER" id="PTHR48043:SF154">
    <property type="entry name" value="GLUCURONOSYLTRANSFERASE"/>
    <property type="match status" value="1"/>
</dbReference>
<dbReference type="PANTHER" id="PTHR48043">
    <property type="entry name" value="EG:EG0003.4 PROTEIN-RELATED"/>
    <property type="match status" value="1"/>
</dbReference>
<keyword evidence="7" id="KW-0732">Signal</keyword>
<comment type="catalytic activity">
    <reaction evidence="10">
        <text>glucuronate acceptor + UDP-alpha-D-glucuronate = acceptor beta-D-glucuronoside + UDP + H(+)</text>
        <dbReference type="Rhea" id="RHEA:21032"/>
        <dbReference type="ChEBI" id="CHEBI:15378"/>
        <dbReference type="ChEBI" id="CHEBI:58052"/>
        <dbReference type="ChEBI" id="CHEBI:58223"/>
        <dbReference type="ChEBI" id="CHEBI:132367"/>
        <dbReference type="ChEBI" id="CHEBI:132368"/>
        <dbReference type="EC" id="2.4.1.17"/>
    </reaction>
</comment>
<evidence type="ECO:0000313" key="11">
    <source>
        <dbReference type="EMBL" id="UMM30072.1"/>
    </source>
</evidence>